<evidence type="ECO:0000313" key="3">
    <source>
        <dbReference type="EMBL" id="BBK22239.1"/>
    </source>
</evidence>
<dbReference type="InterPro" id="IPR050900">
    <property type="entry name" value="Transposase_IS3/IS150/IS904"/>
</dbReference>
<reference evidence="4" key="1">
    <citation type="submission" date="2019-05" db="EMBL/GenBank/DDBJ databases">
        <title>Complete genome sequencing of Absiella argi strain JCM 30884.</title>
        <authorList>
            <person name="Sakamoto M."/>
            <person name="Murakami T."/>
            <person name="Mori H."/>
        </authorList>
    </citation>
    <scope>NUCLEOTIDE SEQUENCE [LARGE SCALE GENOMIC DNA]</scope>
    <source>
        <strain evidence="4">JCM 30884</strain>
    </source>
</reference>
<dbReference type="Pfam" id="PF00665">
    <property type="entry name" value="rve"/>
    <property type="match status" value="1"/>
</dbReference>
<dbReference type="PROSITE" id="PS50994">
    <property type="entry name" value="INTEGRASE"/>
    <property type="match status" value="1"/>
</dbReference>
<accession>A0A6N4THK8</accession>
<evidence type="ECO:0000313" key="4">
    <source>
        <dbReference type="Proteomes" id="UP000464754"/>
    </source>
</evidence>
<organism evidence="3 4">
    <name type="scientific">Amedibacterium intestinale</name>
    <dbReference type="NCBI Taxonomy" id="2583452"/>
    <lineage>
        <taxon>Bacteria</taxon>
        <taxon>Bacillati</taxon>
        <taxon>Bacillota</taxon>
        <taxon>Erysipelotrichia</taxon>
        <taxon>Erysipelotrichales</taxon>
        <taxon>Erysipelotrichaceae</taxon>
        <taxon>Amedibacterium</taxon>
    </lineage>
</organism>
<keyword evidence="4" id="KW-1185">Reference proteome</keyword>
<protein>
    <submittedName>
        <fullName evidence="3">Transposase</fullName>
    </submittedName>
</protein>
<dbReference type="InterPro" id="IPR048020">
    <property type="entry name" value="Transpos_IS3"/>
</dbReference>
<dbReference type="InterPro" id="IPR012337">
    <property type="entry name" value="RNaseH-like_sf"/>
</dbReference>
<dbReference type="KEGG" id="aarg:Aargi30884_11420"/>
<name>A0A6N4THK8_9FIRM</name>
<evidence type="ECO:0000259" key="2">
    <source>
        <dbReference type="PROSITE" id="PS50994"/>
    </source>
</evidence>
<dbReference type="Pfam" id="PF13276">
    <property type="entry name" value="HTH_21"/>
    <property type="match status" value="1"/>
</dbReference>
<dbReference type="NCBIfam" id="NF033516">
    <property type="entry name" value="transpos_IS3"/>
    <property type="match status" value="1"/>
</dbReference>
<dbReference type="InterPro" id="IPR001584">
    <property type="entry name" value="Integrase_cat-core"/>
</dbReference>
<dbReference type="Gene3D" id="3.30.420.10">
    <property type="entry name" value="Ribonuclease H-like superfamily/Ribonuclease H"/>
    <property type="match status" value="1"/>
</dbReference>
<proteinExistence type="predicted"/>
<dbReference type="GO" id="GO:0003676">
    <property type="term" value="F:nucleic acid binding"/>
    <property type="evidence" value="ECO:0007669"/>
    <property type="project" value="InterPro"/>
</dbReference>
<dbReference type="InterPro" id="IPR036397">
    <property type="entry name" value="RNaseH_sf"/>
</dbReference>
<comment type="function">
    <text evidence="1">Involved in the transposition of the insertion sequence.</text>
</comment>
<dbReference type="Pfam" id="PF13333">
    <property type="entry name" value="rve_2"/>
    <property type="match status" value="1"/>
</dbReference>
<feature type="domain" description="Integrase catalytic" evidence="2">
    <location>
        <begin position="105"/>
        <end position="267"/>
    </location>
</feature>
<dbReference type="PANTHER" id="PTHR46889">
    <property type="entry name" value="TRANSPOSASE INSF FOR INSERTION SEQUENCE IS3B-RELATED"/>
    <property type="match status" value="1"/>
</dbReference>
<sequence>MLEKSGISKSGYYDWKKRDKSKTAKRKERVVEKRKEVHKKSYENYGAPKITRELRKQGEVISERTVGKYMRENGIKAQYIKHRTKTTRDCDYSATLANILKRDFQQDEPNAAWCTDITYIWTQEEGFVYLTSIMDLYSRKIISWKLSRTMEVKDVLECLEKAKERRNMEKPVVIHSDRGVQFVSKWYQELTAGMKHSYSAKGNPWDNACIESFHSLIKREWLNRKKMIDYQMAYQMVFEYIETFYNTVRIHSHCDYESPNNYERNFEKKKSLN</sequence>
<dbReference type="InterPro" id="IPR025948">
    <property type="entry name" value="HTH-like_dom"/>
</dbReference>
<gene>
    <name evidence="3" type="ORF">Aargi30884_11420</name>
</gene>
<dbReference type="PANTHER" id="PTHR46889:SF4">
    <property type="entry name" value="TRANSPOSASE INSO FOR INSERTION SEQUENCE ELEMENT IS911B-RELATED"/>
    <property type="match status" value="1"/>
</dbReference>
<dbReference type="EMBL" id="AP019695">
    <property type="protein sequence ID" value="BBK22239.1"/>
    <property type="molecule type" value="Genomic_DNA"/>
</dbReference>
<dbReference type="Proteomes" id="UP000464754">
    <property type="component" value="Chromosome"/>
</dbReference>
<evidence type="ECO:0000256" key="1">
    <source>
        <dbReference type="ARBA" id="ARBA00002286"/>
    </source>
</evidence>
<dbReference type="SUPFAM" id="SSF53098">
    <property type="entry name" value="Ribonuclease H-like"/>
    <property type="match status" value="1"/>
</dbReference>
<dbReference type="AlphaFoldDB" id="A0A6N4THK8"/>
<dbReference type="GO" id="GO:0015074">
    <property type="term" value="P:DNA integration"/>
    <property type="evidence" value="ECO:0007669"/>
    <property type="project" value="InterPro"/>
</dbReference>